<organism evidence="1 2">
    <name type="scientific">Peronospora matthiolae</name>
    <dbReference type="NCBI Taxonomy" id="2874970"/>
    <lineage>
        <taxon>Eukaryota</taxon>
        <taxon>Sar</taxon>
        <taxon>Stramenopiles</taxon>
        <taxon>Oomycota</taxon>
        <taxon>Peronosporomycetes</taxon>
        <taxon>Peronosporales</taxon>
        <taxon>Peronosporaceae</taxon>
        <taxon>Peronospora</taxon>
    </lineage>
</organism>
<sequence length="137" mass="15566">MLNLSDSQLMHVIDSATARNAWESLAQFHHNQDLSNRLWLREKFSSFKCAASTMSGHVMELEDLVMKMRRANCGTSEEDVCTVLLRTLSSSFLSSVQAFCMSVARFSFSDLVYNLIAKEVRQKEAAQVEDLTSLHRK</sequence>
<dbReference type="Pfam" id="PF14223">
    <property type="entry name" value="Retrotran_gag_2"/>
    <property type="match status" value="1"/>
</dbReference>
<accession>A0AAV1T398</accession>
<evidence type="ECO:0000313" key="1">
    <source>
        <dbReference type="EMBL" id="CAK7894205.1"/>
    </source>
</evidence>
<comment type="caution">
    <text evidence="1">The sequence shown here is derived from an EMBL/GenBank/DDBJ whole genome shotgun (WGS) entry which is preliminary data.</text>
</comment>
<name>A0AAV1T398_9STRA</name>
<dbReference type="Proteomes" id="UP001162060">
    <property type="component" value="Unassembled WGS sequence"/>
</dbReference>
<protein>
    <submittedName>
        <fullName evidence="1">Uncharacterized protein</fullName>
    </submittedName>
</protein>
<reference evidence="1" key="1">
    <citation type="submission" date="2024-01" db="EMBL/GenBank/DDBJ databases">
        <authorList>
            <person name="Webb A."/>
        </authorList>
    </citation>
    <scope>NUCLEOTIDE SEQUENCE</scope>
    <source>
        <strain evidence="1">Pm1</strain>
    </source>
</reference>
<evidence type="ECO:0000313" key="2">
    <source>
        <dbReference type="Proteomes" id="UP001162060"/>
    </source>
</evidence>
<dbReference type="AlphaFoldDB" id="A0AAV1T398"/>
<gene>
    <name evidence="1" type="ORF">PM001_LOCUS753</name>
</gene>
<proteinExistence type="predicted"/>
<dbReference type="EMBL" id="CAKLBY020000004">
    <property type="protein sequence ID" value="CAK7894205.1"/>
    <property type="molecule type" value="Genomic_DNA"/>
</dbReference>